<gene>
    <name evidence="2" type="ORF">F4553_000910</name>
</gene>
<accession>A0A841BKZ1</accession>
<dbReference type="Proteomes" id="UP000587527">
    <property type="component" value="Unassembled WGS sequence"/>
</dbReference>
<reference evidence="2 3" key="1">
    <citation type="submission" date="2020-08" db="EMBL/GenBank/DDBJ databases">
        <title>Sequencing the genomes of 1000 actinobacteria strains.</title>
        <authorList>
            <person name="Klenk H.-P."/>
        </authorList>
    </citation>
    <scope>NUCLEOTIDE SEQUENCE [LARGE SCALE GENOMIC DNA]</scope>
    <source>
        <strain evidence="2 3">DSM 45362</strain>
    </source>
</reference>
<organism evidence="2 3">
    <name type="scientific">Allocatelliglobosispora scoriae</name>
    <dbReference type="NCBI Taxonomy" id="643052"/>
    <lineage>
        <taxon>Bacteria</taxon>
        <taxon>Bacillati</taxon>
        <taxon>Actinomycetota</taxon>
        <taxon>Actinomycetes</taxon>
        <taxon>Micromonosporales</taxon>
        <taxon>Micromonosporaceae</taxon>
        <taxon>Allocatelliglobosispora</taxon>
    </lineage>
</organism>
<proteinExistence type="predicted"/>
<protein>
    <recommendedName>
        <fullName evidence="4">Polyketide cyclase</fullName>
    </recommendedName>
</protein>
<sequence length="134" mass="13943">MPLTKLAALLSAGALAIAVPAAAYSAPSPVIVEVRAAAPVTNPVQVVLDYYNAINDRDFQLAWNLGGKNLSPSYTEFVNGFATTSFDGVTIGAVDGDTVHVDLEAQHTGGPTTYYTGTYTVRDGVVVTGNLAPR</sequence>
<dbReference type="SUPFAM" id="SSF54427">
    <property type="entry name" value="NTF2-like"/>
    <property type="match status" value="1"/>
</dbReference>
<name>A0A841BKZ1_9ACTN</name>
<evidence type="ECO:0000313" key="2">
    <source>
        <dbReference type="EMBL" id="MBB5867531.1"/>
    </source>
</evidence>
<dbReference type="RefSeq" id="WP_184832385.1">
    <property type="nucleotide sequence ID" value="NZ_JACHMN010000001.1"/>
</dbReference>
<comment type="caution">
    <text evidence="2">The sequence shown here is derived from an EMBL/GenBank/DDBJ whole genome shotgun (WGS) entry which is preliminary data.</text>
</comment>
<dbReference type="AlphaFoldDB" id="A0A841BKZ1"/>
<evidence type="ECO:0000313" key="3">
    <source>
        <dbReference type="Proteomes" id="UP000587527"/>
    </source>
</evidence>
<feature type="signal peptide" evidence="1">
    <location>
        <begin position="1"/>
        <end position="25"/>
    </location>
</feature>
<feature type="chain" id="PRO_5039607013" description="Polyketide cyclase" evidence="1">
    <location>
        <begin position="26"/>
        <end position="134"/>
    </location>
</feature>
<dbReference type="InterPro" id="IPR032710">
    <property type="entry name" value="NTF2-like_dom_sf"/>
</dbReference>
<keyword evidence="3" id="KW-1185">Reference proteome</keyword>
<evidence type="ECO:0008006" key="4">
    <source>
        <dbReference type="Google" id="ProtNLM"/>
    </source>
</evidence>
<evidence type="ECO:0000256" key="1">
    <source>
        <dbReference type="SAM" id="SignalP"/>
    </source>
</evidence>
<dbReference type="EMBL" id="JACHMN010000001">
    <property type="protein sequence ID" value="MBB5867531.1"/>
    <property type="molecule type" value="Genomic_DNA"/>
</dbReference>
<keyword evidence="1" id="KW-0732">Signal</keyword>